<keyword evidence="3" id="KW-1185">Reference proteome</keyword>
<keyword evidence="1" id="KW-1133">Transmembrane helix</keyword>
<sequence length="106" mass="11282">MTPAEHLSVPVYPFAVWIMAAFDPGLIGVSAFLGWKADQFGKLIVAAIAGFAVAVLFSWAVTAIGIPWPAPISHDGPTFFPVRIVAAFVWALVGYGVRRVARSRGA</sequence>
<keyword evidence="1" id="KW-0812">Transmembrane</keyword>
<evidence type="ECO:0000313" key="3">
    <source>
        <dbReference type="Proteomes" id="UP000321750"/>
    </source>
</evidence>
<dbReference type="Proteomes" id="UP000321750">
    <property type="component" value="Unassembled WGS sequence"/>
</dbReference>
<comment type="caution">
    <text evidence="2">The sequence shown here is derived from an EMBL/GenBank/DDBJ whole genome shotgun (WGS) entry which is preliminary data.</text>
</comment>
<protein>
    <submittedName>
        <fullName evidence="2">Uncharacterized protein</fullName>
    </submittedName>
</protein>
<proteinExistence type="predicted"/>
<evidence type="ECO:0000313" key="2">
    <source>
        <dbReference type="EMBL" id="GEP08538.1"/>
    </source>
</evidence>
<feature type="transmembrane region" description="Helical" evidence="1">
    <location>
        <begin position="12"/>
        <end position="33"/>
    </location>
</feature>
<gene>
    <name evidence="2" type="ORF">MGN01_03830</name>
</gene>
<accession>A0A512JF11</accession>
<organism evidence="2 3">
    <name type="scientific">Methylobacterium gnaphalii</name>
    <dbReference type="NCBI Taxonomy" id="1010610"/>
    <lineage>
        <taxon>Bacteria</taxon>
        <taxon>Pseudomonadati</taxon>
        <taxon>Pseudomonadota</taxon>
        <taxon>Alphaproteobacteria</taxon>
        <taxon>Hyphomicrobiales</taxon>
        <taxon>Methylobacteriaceae</taxon>
        <taxon>Methylobacterium</taxon>
    </lineage>
</organism>
<dbReference type="AlphaFoldDB" id="A0A512JF11"/>
<dbReference type="EMBL" id="BJZV01000002">
    <property type="protein sequence ID" value="GEP08538.1"/>
    <property type="molecule type" value="Genomic_DNA"/>
</dbReference>
<feature type="transmembrane region" description="Helical" evidence="1">
    <location>
        <begin position="45"/>
        <end position="66"/>
    </location>
</feature>
<reference evidence="2 3" key="1">
    <citation type="submission" date="2019-07" db="EMBL/GenBank/DDBJ databases">
        <title>Whole genome shotgun sequence of Methylobacterium gnaphalii NBRC 107716.</title>
        <authorList>
            <person name="Hosoyama A."/>
            <person name="Uohara A."/>
            <person name="Ohji S."/>
            <person name="Ichikawa N."/>
        </authorList>
    </citation>
    <scope>NUCLEOTIDE SEQUENCE [LARGE SCALE GENOMIC DNA]</scope>
    <source>
        <strain evidence="2 3">NBRC 107716</strain>
    </source>
</reference>
<feature type="transmembrane region" description="Helical" evidence="1">
    <location>
        <begin position="78"/>
        <end position="97"/>
    </location>
</feature>
<keyword evidence="1" id="KW-0472">Membrane</keyword>
<name>A0A512JF11_9HYPH</name>
<evidence type="ECO:0000256" key="1">
    <source>
        <dbReference type="SAM" id="Phobius"/>
    </source>
</evidence>